<dbReference type="Proteomes" id="UP000805193">
    <property type="component" value="Unassembled WGS sequence"/>
</dbReference>
<evidence type="ECO:0000313" key="1">
    <source>
        <dbReference type="EMBL" id="KAG0410714.1"/>
    </source>
</evidence>
<gene>
    <name evidence="1" type="ORF">HPB47_012135</name>
</gene>
<protein>
    <submittedName>
        <fullName evidence="1">Uncharacterized protein</fullName>
    </submittedName>
</protein>
<reference evidence="1 2" key="1">
    <citation type="journal article" date="2020" name="Cell">
        <title>Large-Scale Comparative Analyses of Tick Genomes Elucidate Their Genetic Diversity and Vector Capacities.</title>
        <authorList>
            <consortium name="Tick Genome and Microbiome Consortium (TIGMIC)"/>
            <person name="Jia N."/>
            <person name="Wang J."/>
            <person name="Shi W."/>
            <person name="Du L."/>
            <person name="Sun Y."/>
            <person name="Zhan W."/>
            <person name="Jiang J.F."/>
            <person name="Wang Q."/>
            <person name="Zhang B."/>
            <person name="Ji P."/>
            <person name="Bell-Sakyi L."/>
            <person name="Cui X.M."/>
            <person name="Yuan T.T."/>
            <person name="Jiang B.G."/>
            <person name="Yang W.F."/>
            <person name="Lam T.T."/>
            <person name="Chang Q.C."/>
            <person name="Ding S.J."/>
            <person name="Wang X.J."/>
            <person name="Zhu J.G."/>
            <person name="Ruan X.D."/>
            <person name="Zhao L."/>
            <person name="Wei J.T."/>
            <person name="Ye R.Z."/>
            <person name="Que T.C."/>
            <person name="Du C.H."/>
            <person name="Zhou Y.H."/>
            <person name="Cheng J.X."/>
            <person name="Dai P.F."/>
            <person name="Guo W.B."/>
            <person name="Han X.H."/>
            <person name="Huang E.J."/>
            <person name="Li L.F."/>
            <person name="Wei W."/>
            <person name="Gao Y.C."/>
            <person name="Liu J.Z."/>
            <person name="Shao H.Z."/>
            <person name="Wang X."/>
            <person name="Wang C.C."/>
            <person name="Yang T.C."/>
            <person name="Huo Q.B."/>
            <person name="Li W."/>
            <person name="Chen H.Y."/>
            <person name="Chen S.E."/>
            <person name="Zhou L.G."/>
            <person name="Ni X.B."/>
            <person name="Tian J.H."/>
            <person name="Sheng Y."/>
            <person name="Liu T."/>
            <person name="Pan Y.S."/>
            <person name="Xia L.Y."/>
            <person name="Li J."/>
            <person name="Zhao F."/>
            <person name="Cao W.C."/>
        </authorList>
    </citation>
    <scope>NUCLEOTIDE SEQUENCE [LARGE SCALE GENOMIC DNA]</scope>
    <source>
        <strain evidence="1">Iper-2018</strain>
    </source>
</reference>
<proteinExistence type="predicted"/>
<comment type="caution">
    <text evidence="1">The sequence shown here is derived from an EMBL/GenBank/DDBJ whole genome shotgun (WGS) entry which is preliminary data.</text>
</comment>
<evidence type="ECO:0000313" key="2">
    <source>
        <dbReference type="Proteomes" id="UP000805193"/>
    </source>
</evidence>
<organism evidence="1 2">
    <name type="scientific">Ixodes persulcatus</name>
    <name type="common">Taiga tick</name>
    <dbReference type="NCBI Taxonomy" id="34615"/>
    <lineage>
        <taxon>Eukaryota</taxon>
        <taxon>Metazoa</taxon>
        <taxon>Ecdysozoa</taxon>
        <taxon>Arthropoda</taxon>
        <taxon>Chelicerata</taxon>
        <taxon>Arachnida</taxon>
        <taxon>Acari</taxon>
        <taxon>Parasitiformes</taxon>
        <taxon>Ixodida</taxon>
        <taxon>Ixodoidea</taxon>
        <taxon>Ixodidae</taxon>
        <taxon>Ixodinae</taxon>
        <taxon>Ixodes</taxon>
    </lineage>
</organism>
<accession>A0AC60NUC9</accession>
<sequence>MSTLFSDTLLSNGPLVHRLIQALNRNDVWKSLGSVIPSSSLSSTYTPSSAGDLVLALQNSFVRTSELIGWLELVDAIDALLLLKPSEPVVITLHPEPYLQLEAGQESVLRLTCRASSFPPPKYEWYFNGKPLSSRIQAGPVLELFNLTTDHSGTYKCRAWNACGCESFSNDCEVVVTPYRRKLVNNPPTLYATDKVALLISNANYEHDEKLFLTENDVESLAKSLAALNFRILAFKDLGKRDIINAVRTFCHFLQNGTYSLFYYAGHGFKCCGKDYIQSIDCSNECSVEDCVCFQDVIACIKSTPSSFNLIMWDACRDCRETSLDSKTSIVQTDPPHGSLRARRSSVVVYATSPYNSAVEVKGHQNGLFMEHLKRHVGRTVPVHEAIRCTLRDFESHALSDWQIPVVKYDIAGDHSLCDAILDGPGYRGNETLWNFVSTLPPDEEFRVTETGLRLRVTFSCDREVFCNSMLVTASLLPPVPSIHIDLQTLVCDGARAVNLSTAVLRVSSLQTLVSPLRLSVVLRDWESKNVVYLRNLHCGYPLVAAWKLRNSG</sequence>
<dbReference type="EMBL" id="JABSTQ010011494">
    <property type="protein sequence ID" value="KAG0410714.1"/>
    <property type="molecule type" value="Genomic_DNA"/>
</dbReference>
<name>A0AC60NUC9_IXOPE</name>
<keyword evidence="2" id="KW-1185">Reference proteome</keyword>